<dbReference type="Proteomes" id="UP000001693">
    <property type="component" value="Chromosome"/>
</dbReference>
<sequence precursor="true">MLDPSTKRRCAALAVFTPVLSEDALMDTLWLLHDSLRGDTARDIIAAVDRVAQRHGLDPRTCKRLYEGFYRALHLPDDELPLDPWPAMQALRPASAAAPGLSRGPAPAAWPAPATAQPVVASPTAWAPAAAALATAETVRQPEPAQAVPMAPPTAATPDLPAHVLVFGSLMQAVLADIRQLHGAEMDDLRASAIATLDGARLSAQVRAAVREAWQRGADATWHIDLAPKGLSELVHVLYVALCETLGPVDADQVLTRAVKQAELVPAARSYSPKQFL</sequence>
<evidence type="ECO:0000313" key="1">
    <source>
        <dbReference type="EMBL" id="ACB32937.1"/>
    </source>
</evidence>
<organism evidence="1 2">
    <name type="scientific">Leptothrix cholodnii (strain ATCC 51168 / LMG 8142 / SP-6)</name>
    <name type="common">Leptothrix discophora (strain SP-6)</name>
    <dbReference type="NCBI Taxonomy" id="395495"/>
    <lineage>
        <taxon>Bacteria</taxon>
        <taxon>Pseudomonadati</taxon>
        <taxon>Pseudomonadota</taxon>
        <taxon>Betaproteobacteria</taxon>
        <taxon>Burkholderiales</taxon>
        <taxon>Sphaerotilaceae</taxon>
        <taxon>Leptothrix</taxon>
    </lineage>
</organism>
<proteinExistence type="predicted"/>
<dbReference type="KEGG" id="lch:Lcho_0662"/>
<reference evidence="1 2" key="1">
    <citation type="submission" date="2008-03" db="EMBL/GenBank/DDBJ databases">
        <title>Complete sequence of Leptothrix cholodnii SP-6.</title>
        <authorList>
            <consortium name="US DOE Joint Genome Institute"/>
            <person name="Copeland A."/>
            <person name="Lucas S."/>
            <person name="Lapidus A."/>
            <person name="Glavina del Rio T."/>
            <person name="Dalin E."/>
            <person name="Tice H."/>
            <person name="Bruce D."/>
            <person name="Goodwin L."/>
            <person name="Pitluck S."/>
            <person name="Chertkov O."/>
            <person name="Brettin T."/>
            <person name="Detter J.C."/>
            <person name="Han C."/>
            <person name="Kuske C.R."/>
            <person name="Schmutz J."/>
            <person name="Larimer F."/>
            <person name="Land M."/>
            <person name="Hauser L."/>
            <person name="Kyrpides N."/>
            <person name="Lykidis A."/>
            <person name="Emerson D."/>
            <person name="Richardson P."/>
        </authorList>
    </citation>
    <scope>NUCLEOTIDE SEQUENCE [LARGE SCALE GENOMIC DNA]</scope>
    <source>
        <strain evidence="2">ATCC 51168 / LMG 8142 / SP-6</strain>
    </source>
</reference>
<dbReference type="EMBL" id="CP001013">
    <property type="protein sequence ID" value="ACB32937.1"/>
    <property type="molecule type" value="Genomic_DNA"/>
</dbReference>
<dbReference type="AlphaFoldDB" id="B1XZU1"/>
<dbReference type="RefSeq" id="WP_012345699.1">
    <property type="nucleotide sequence ID" value="NC_010524.1"/>
</dbReference>
<dbReference type="eggNOG" id="ENOG5033CVY">
    <property type="taxonomic scope" value="Bacteria"/>
</dbReference>
<dbReference type="OrthoDB" id="6657308at2"/>
<protein>
    <submittedName>
        <fullName evidence="1">Uncharacterized protein</fullName>
    </submittedName>
</protein>
<dbReference type="HOGENOM" id="CLU_1003990_0_0_4"/>
<evidence type="ECO:0000313" key="2">
    <source>
        <dbReference type="Proteomes" id="UP000001693"/>
    </source>
</evidence>
<accession>B1XZU1</accession>
<keyword evidence="2" id="KW-1185">Reference proteome</keyword>
<gene>
    <name evidence="1" type="ordered locus">Lcho_0662</name>
</gene>
<name>B1XZU1_LEPCP</name>